<dbReference type="GO" id="GO:0008458">
    <property type="term" value="F:carnitine O-octanoyltransferase activity"/>
    <property type="evidence" value="ECO:0007669"/>
    <property type="project" value="TreeGrafter"/>
</dbReference>
<evidence type="ECO:0000256" key="3">
    <source>
        <dbReference type="ARBA" id="ARBA00022448"/>
    </source>
</evidence>
<comment type="catalytic activity">
    <reaction evidence="8">
        <text>4,8-dimethylnonanoyl-CoA + (R)-carnitine = O-4,8-dimethylnonanoyl-(R)-carnitine + CoA</text>
        <dbReference type="Rhea" id="RHEA:44860"/>
        <dbReference type="ChEBI" id="CHEBI:16347"/>
        <dbReference type="ChEBI" id="CHEBI:57287"/>
        <dbReference type="ChEBI" id="CHEBI:77061"/>
        <dbReference type="ChEBI" id="CHEBI:84654"/>
    </reaction>
</comment>
<dbReference type="Pfam" id="PF00755">
    <property type="entry name" value="Carn_acyltransf"/>
    <property type="match status" value="1"/>
</dbReference>
<feature type="active site" description="Proton acceptor" evidence="9">
    <location>
        <position position="291"/>
    </location>
</feature>
<keyword evidence="12" id="KW-1185">Reference proteome</keyword>
<evidence type="ECO:0000256" key="7">
    <source>
        <dbReference type="ARBA" id="ARBA00023315"/>
    </source>
</evidence>
<accession>A0AAV4CA62</accession>
<dbReference type="Gene3D" id="1.10.275.20">
    <property type="entry name" value="Choline/Carnitine o-acyltransferase"/>
    <property type="match status" value="1"/>
</dbReference>
<dbReference type="EMBL" id="BLXT01006012">
    <property type="protein sequence ID" value="GFO28282.1"/>
    <property type="molecule type" value="Genomic_DNA"/>
</dbReference>
<proteinExistence type="inferred from homology"/>
<name>A0AAV4CA62_9GAST</name>
<evidence type="ECO:0000256" key="8">
    <source>
        <dbReference type="ARBA" id="ARBA00048999"/>
    </source>
</evidence>
<dbReference type="PANTHER" id="PTHR22589:SF67">
    <property type="entry name" value="PEROXISOMAL CARNITINE O-OCTANOYLTRANSFERASE"/>
    <property type="match status" value="1"/>
</dbReference>
<dbReference type="InterPro" id="IPR042231">
    <property type="entry name" value="Cho/carn_acyl_trans_2"/>
</dbReference>
<organism evidence="11 12">
    <name type="scientific">Plakobranchus ocellatus</name>
    <dbReference type="NCBI Taxonomy" id="259542"/>
    <lineage>
        <taxon>Eukaryota</taxon>
        <taxon>Metazoa</taxon>
        <taxon>Spiralia</taxon>
        <taxon>Lophotrochozoa</taxon>
        <taxon>Mollusca</taxon>
        <taxon>Gastropoda</taxon>
        <taxon>Heterobranchia</taxon>
        <taxon>Euthyneura</taxon>
        <taxon>Panpulmonata</taxon>
        <taxon>Sacoglossa</taxon>
        <taxon>Placobranchoidea</taxon>
        <taxon>Plakobranchidae</taxon>
        <taxon>Plakobranchus</taxon>
    </lineage>
</organism>
<evidence type="ECO:0000259" key="10">
    <source>
        <dbReference type="Pfam" id="PF00755"/>
    </source>
</evidence>
<keyword evidence="3" id="KW-0813">Transport</keyword>
<dbReference type="Proteomes" id="UP000735302">
    <property type="component" value="Unassembled WGS sequence"/>
</dbReference>
<keyword evidence="5" id="KW-0276">Fatty acid metabolism</keyword>
<protein>
    <submittedName>
        <fullName evidence="11">Peroxisomal carnitine o-octanoyltransferase</fullName>
    </submittedName>
</protein>
<comment type="pathway">
    <text evidence="1">Lipid metabolism; fatty acid beta-oxidation.</text>
</comment>
<dbReference type="InterPro" id="IPR000542">
    <property type="entry name" value="Carn_acyl_trans"/>
</dbReference>
<evidence type="ECO:0000256" key="1">
    <source>
        <dbReference type="ARBA" id="ARBA00005005"/>
    </source>
</evidence>
<dbReference type="InterPro" id="IPR039551">
    <property type="entry name" value="Cho/carn_acyl_trans"/>
</dbReference>
<dbReference type="Gene3D" id="3.30.559.10">
    <property type="entry name" value="Chloramphenicol acetyltransferase-like domain"/>
    <property type="match status" value="1"/>
</dbReference>
<evidence type="ECO:0000256" key="9">
    <source>
        <dbReference type="PIRSR" id="PIRSR600542-1"/>
    </source>
</evidence>
<keyword evidence="4" id="KW-0808">Transferase</keyword>
<keyword evidence="6" id="KW-0443">Lipid metabolism</keyword>
<evidence type="ECO:0000256" key="2">
    <source>
        <dbReference type="ARBA" id="ARBA00005232"/>
    </source>
</evidence>
<sequence>MATIEDIMLSKDERTFQYENDLLSLPVPDLSNTLKKYLASVRPLVSAEEYRTTEAVVKRFAEEEGPYLHQRLTEFAEGKRNWIENWWEEQSYLGMRLPLPMMNMSGFAQQEDVWPARNGTQVPRAAAVLYYSLKFWEYTRKEMHRPAMDRRGRPLSMYMFKRIYNTVRLPGVDKDELIHYFKTEEEGDCPTHVIVMSKGHIFCLEMFGEDGELLTPPEIEVQLEKIKDKSIALGPAHGVPFLTSMGRSTWAETRSRLINLHPQNREISQTIQESIVALWLEDGTVSDESHHTVGEGIMMVSICTYIHKKLQETGGVWKGDRQIRSLPEPKHLQFVLDDELMLTIDKAKEDYAALYSVMILDFKRLERYNEPYNALYEILRLVPTYETAPTRQFYHGRTAAMRTCTKEVLDWCTAMDDPKIAHQQKMKLFVRAVTRHLTDFAEATELKDCDRHLLGLSLIAKKEGRSTPELYTDPSFSKSGGGGNYILVTSCLGYSSILGGVLPGAKHKNSIACFYKINDDKVTFFVSKWNEDVETTCSDFATAICSALDSMKELADLIDISSKGA</sequence>
<evidence type="ECO:0000313" key="11">
    <source>
        <dbReference type="EMBL" id="GFO28282.1"/>
    </source>
</evidence>
<dbReference type="GO" id="GO:0005777">
    <property type="term" value="C:peroxisome"/>
    <property type="evidence" value="ECO:0007669"/>
    <property type="project" value="TreeGrafter"/>
</dbReference>
<reference evidence="11 12" key="1">
    <citation type="journal article" date="2021" name="Elife">
        <title>Chloroplast acquisition without the gene transfer in kleptoplastic sea slugs, Plakobranchus ocellatus.</title>
        <authorList>
            <person name="Maeda T."/>
            <person name="Takahashi S."/>
            <person name="Yoshida T."/>
            <person name="Shimamura S."/>
            <person name="Takaki Y."/>
            <person name="Nagai Y."/>
            <person name="Toyoda A."/>
            <person name="Suzuki Y."/>
            <person name="Arimoto A."/>
            <person name="Ishii H."/>
            <person name="Satoh N."/>
            <person name="Nishiyama T."/>
            <person name="Hasebe M."/>
            <person name="Maruyama T."/>
            <person name="Minagawa J."/>
            <person name="Obokata J."/>
            <person name="Shigenobu S."/>
        </authorList>
    </citation>
    <scope>NUCLEOTIDE SEQUENCE [LARGE SCALE GENOMIC DNA]</scope>
</reference>
<comment type="similarity">
    <text evidence="2">Belongs to the carnitine/choline acetyltransferase family.</text>
</comment>
<feature type="domain" description="Choline/carnitine acyltransferase" evidence="10">
    <location>
        <begin position="25"/>
        <end position="285"/>
    </location>
</feature>
<evidence type="ECO:0000256" key="4">
    <source>
        <dbReference type="ARBA" id="ARBA00022679"/>
    </source>
</evidence>
<dbReference type="SUPFAM" id="SSF52777">
    <property type="entry name" value="CoA-dependent acyltransferases"/>
    <property type="match status" value="2"/>
</dbReference>
<dbReference type="AlphaFoldDB" id="A0AAV4CA62"/>
<keyword evidence="7" id="KW-0012">Acyltransferase</keyword>
<evidence type="ECO:0000313" key="12">
    <source>
        <dbReference type="Proteomes" id="UP000735302"/>
    </source>
</evidence>
<comment type="caution">
    <text evidence="11">The sequence shown here is derived from an EMBL/GenBank/DDBJ whole genome shotgun (WGS) entry which is preliminary data.</text>
</comment>
<dbReference type="PANTHER" id="PTHR22589">
    <property type="entry name" value="CARNITINE O-ACYLTRANSFERASE"/>
    <property type="match status" value="1"/>
</dbReference>
<evidence type="ECO:0000256" key="5">
    <source>
        <dbReference type="ARBA" id="ARBA00022832"/>
    </source>
</evidence>
<dbReference type="GO" id="GO:0006631">
    <property type="term" value="P:fatty acid metabolic process"/>
    <property type="evidence" value="ECO:0007669"/>
    <property type="project" value="UniProtKB-KW"/>
</dbReference>
<evidence type="ECO:0000256" key="6">
    <source>
        <dbReference type="ARBA" id="ARBA00023098"/>
    </source>
</evidence>
<gene>
    <name evidence="11" type="ORF">PoB_005478700</name>
</gene>
<dbReference type="InterPro" id="IPR042572">
    <property type="entry name" value="Carn_acyl_trans_N"/>
</dbReference>
<dbReference type="Gene3D" id="3.30.559.70">
    <property type="entry name" value="Choline/Carnitine o-acyltransferase, domain 2"/>
    <property type="match status" value="2"/>
</dbReference>
<dbReference type="InterPro" id="IPR023213">
    <property type="entry name" value="CAT-like_dom_sf"/>
</dbReference>